<dbReference type="Proteomes" id="UP001442841">
    <property type="component" value="Chromosome"/>
</dbReference>
<feature type="transmembrane region" description="Helical" evidence="1">
    <location>
        <begin position="274"/>
        <end position="295"/>
    </location>
</feature>
<feature type="transmembrane region" description="Helical" evidence="1">
    <location>
        <begin position="190"/>
        <end position="213"/>
    </location>
</feature>
<protein>
    <submittedName>
        <fullName evidence="2">Uncharacterized protein</fullName>
    </submittedName>
</protein>
<feature type="transmembrane region" description="Helical" evidence="1">
    <location>
        <begin position="161"/>
        <end position="178"/>
    </location>
</feature>
<feature type="transmembrane region" description="Helical" evidence="1">
    <location>
        <begin position="104"/>
        <end position="126"/>
    </location>
</feature>
<organism evidence="2 3">
    <name type="scientific">Ammonicoccus fulvus</name>
    <dbReference type="NCBI Taxonomy" id="3138240"/>
    <lineage>
        <taxon>Bacteria</taxon>
        <taxon>Bacillati</taxon>
        <taxon>Actinomycetota</taxon>
        <taxon>Actinomycetes</taxon>
        <taxon>Propionibacteriales</taxon>
        <taxon>Propionibacteriaceae</taxon>
        <taxon>Ammonicoccus</taxon>
    </lineage>
</organism>
<evidence type="ECO:0000313" key="3">
    <source>
        <dbReference type="Proteomes" id="UP001442841"/>
    </source>
</evidence>
<feature type="transmembrane region" description="Helical" evidence="1">
    <location>
        <begin position="354"/>
        <end position="373"/>
    </location>
</feature>
<keyword evidence="1" id="KW-1133">Transmembrane helix</keyword>
<keyword evidence="1" id="KW-0472">Membrane</keyword>
<keyword evidence="3" id="KW-1185">Reference proteome</keyword>
<reference evidence="2 3" key="1">
    <citation type="submission" date="2024-04" db="EMBL/GenBank/DDBJ databases">
        <title>Isolation of an actinomycete strain from pig manure.</title>
        <authorList>
            <person name="Gong T."/>
            <person name="Yu Z."/>
            <person name="An M."/>
            <person name="Wei C."/>
            <person name="Yang W."/>
            <person name="Liu L."/>
        </authorList>
    </citation>
    <scope>NUCLEOTIDE SEQUENCE [LARGE SCALE GENOMIC DNA]</scope>
    <source>
        <strain evidence="2 3">ZF39</strain>
    </source>
</reference>
<dbReference type="RefSeq" id="WP_425310641.1">
    <property type="nucleotide sequence ID" value="NZ_CP154795.1"/>
</dbReference>
<feature type="transmembrane region" description="Helical" evidence="1">
    <location>
        <begin position="59"/>
        <end position="83"/>
    </location>
</feature>
<gene>
    <name evidence="2" type="ORF">AADG42_18290</name>
</gene>
<proteinExistence type="predicted"/>
<evidence type="ECO:0000313" key="2">
    <source>
        <dbReference type="EMBL" id="XAN09184.1"/>
    </source>
</evidence>
<dbReference type="EMBL" id="CP154795">
    <property type="protein sequence ID" value="XAN09184.1"/>
    <property type="molecule type" value="Genomic_DNA"/>
</dbReference>
<evidence type="ECO:0000256" key="1">
    <source>
        <dbReference type="SAM" id="Phobius"/>
    </source>
</evidence>
<sequence length="465" mass="51540">MPTMRVLGELGRYLRVLSVDTVRMFIRLFPQLMTLQLLGWMGYGITLRVGASISYDYPWHALAVFSTGFVFMLGAMVLQLRLVGAELGIRDLIPEGGDDDRDEGIGRLLALTLLPFLGIYAAFGFVTERAEQLMVSSLTQTGVMADKTLTSQLFPSNRHEILVVIGVVAGAYVIRRFLDLLHEATDRRVFGLIAAFTEAFFMLSLILSGSHLISFVRDWLSDRKFQEWIDTWVDGLAAVLALVKVNLPEVLRVVGGFVGETAWPFLLEIIGQPLAWLAVAALIYGSHVLSVADLWRKGASPAEAARELAKLERKHPGRTRSGRGRGRRAWLEFQEVFLGDIDDKYVPTFQSLRLVLSAGVLFLAAFVFLHFAITRAGQSFSTLVNRLVGGHSVDFWYTWDLVIDLSKEIPFEPLRICLLAVALRECLLLFRARSESAGAQRYAGVAARGTAVAPARALGDRHADA</sequence>
<accession>A0ABZ3FWS5</accession>
<keyword evidence="1" id="KW-0812">Transmembrane</keyword>
<feature type="transmembrane region" description="Helical" evidence="1">
    <location>
        <begin position="32"/>
        <end position="53"/>
    </location>
</feature>
<name>A0ABZ3FWS5_9ACTN</name>